<evidence type="ECO:0000259" key="3">
    <source>
        <dbReference type="Pfam" id="PF03816"/>
    </source>
</evidence>
<feature type="region of interest" description="Disordered" evidence="2">
    <location>
        <begin position="41"/>
        <end position="60"/>
    </location>
</feature>
<evidence type="ECO:0000256" key="1">
    <source>
        <dbReference type="ARBA" id="ARBA00006068"/>
    </source>
</evidence>
<gene>
    <name evidence="4" type="ORF">H9X91_11795</name>
</gene>
<organism evidence="4 5">
    <name type="scientific">Oscillibacter valericigenes</name>
    <dbReference type="NCBI Taxonomy" id="351091"/>
    <lineage>
        <taxon>Bacteria</taxon>
        <taxon>Bacillati</taxon>
        <taxon>Bacillota</taxon>
        <taxon>Clostridia</taxon>
        <taxon>Eubacteriales</taxon>
        <taxon>Oscillospiraceae</taxon>
        <taxon>Oscillibacter</taxon>
    </lineage>
</organism>
<feature type="domain" description="Cell envelope-related transcriptional attenuator" evidence="3">
    <location>
        <begin position="90"/>
        <end position="241"/>
    </location>
</feature>
<evidence type="ECO:0000313" key="4">
    <source>
        <dbReference type="EMBL" id="MBM6852122.1"/>
    </source>
</evidence>
<dbReference type="PANTHER" id="PTHR33392:SF6">
    <property type="entry name" value="POLYISOPRENYL-TEICHOIC ACID--PEPTIDOGLYCAN TEICHOIC ACID TRANSFERASE TAGU"/>
    <property type="match status" value="1"/>
</dbReference>
<dbReference type="RefSeq" id="WP_204805291.1">
    <property type="nucleotide sequence ID" value="NZ_JACSNX010000023.1"/>
</dbReference>
<dbReference type="EMBL" id="JACSNX010000023">
    <property type="protein sequence ID" value="MBM6852122.1"/>
    <property type="molecule type" value="Genomic_DNA"/>
</dbReference>
<evidence type="ECO:0000256" key="2">
    <source>
        <dbReference type="SAM" id="MobiDB-lite"/>
    </source>
</evidence>
<proteinExistence type="inferred from homology"/>
<feature type="compositionally biased region" description="Acidic residues" evidence="2">
    <location>
        <begin position="45"/>
        <end position="60"/>
    </location>
</feature>
<protein>
    <submittedName>
        <fullName evidence="4">LCP family protein</fullName>
    </submittedName>
</protein>
<reference evidence="4 5" key="1">
    <citation type="journal article" date="2021" name="Sci. Rep.">
        <title>The distribution of antibiotic resistance genes in chicken gut microbiota commensals.</title>
        <authorList>
            <person name="Juricova H."/>
            <person name="Matiasovicova J."/>
            <person name="Kubasova T."/>
            <person name="Cejkova D."/>
            <person name="Rychlik I."/>
        </authorList>
    </citation>
    <scope>NUCLEOTIDE SEQUENCE [LARGE SCALE GENOMIC DNA]</scope>
    <source>
        <strain evidence="4 5">An411</strain>
    </source>
</reference>
<dbReference type="Proteomes" id="UP000719500">
    <property type="component" value="Unassembled WGS sequence"/>
</dbReference>
<dbReference type="Gene3D" id="3.40.630.190">
    <property type="entry name" value="LCP protein"/>
    <property type="match status" value="1"/>
</dbReference>
<dbReference type="InterPro" id="IPR004474">
    <property type="entry name" value="LytR_CpsA_psr"/>
</dbReference>
<evidence type="ECO:0000313" key="5">
    <source>
        <dbReference type="Proteomes" id="UP000719500"/>
    </source>
</evidence>
<comment type="similarity">
    <text evidence="1">Belongs to the LytR/CpsA/Psr (LCP) family.</text>
</comment>
<dbReference type="InterPro" id="IPR050922">
    <property type="entry name" value="LytR/CpsA/Psr_CW_biosynth"/>
</dbReference>
<accession>A0ABS2FWV2</accession>
<sequence>MTKRTRRRRRSWSRLLLLVVFVAAALYAGYFCLFRAPEVPADTSQPDETETISDQETVQDPEAEARAAHLERKPYFYTILLSGCDDGNGNSDTNILVAVDATNGYIHGVSIARDTKAVWDGKSHKINAAFGSGGAEKLAEVIGDQLGIPVDFTVSVDLTGFEALVDAIGGVDFEVPINMNYDDPYQDLHIHFNAGMQHLTGEEAMKVVRFRHNNDGSGYGNEDIGRMQTQQAFLKAVAQQTLTLSNLDKIDDFVKIFQQYVETDLTLGNLAWLGKEAISMGAENISFSTLPGEWHSPYIYLDPDATLEVVNQYLNPYVEDRTMEDLNIPA</sequence>
<dbReference type="NCBIfam" id="TIGR00350">
    <property type="entry name" value="lytR_cpsA_psr"/>
    <property type="match status" value="1"/>
</dbReference>
<name>A0ABS2FWV2_9FIRM</name>
<keyword evidence="5" id="KW-1185">Reference proteome</keyword>
<dbReference type="PANTHER" id="PTHR33392">
    <property type="entry name" value="POLYISOPRENYL-TEICHOIC ACID--PEPTIDOGLYCAN TEICHOIC ACID TRANSFERASE TAGU"/>
    <property type="match status" value="1"/>
</dbReference>
<comment type="caution">
    <text evidence="4">The sequence shown here is derived from an EMBL/GenBank/DDBJ whole genome shotgun (WGS) entry which is preliminary data.</text>
</comment>
<dbReference type="Pfam" id="PF03816">
    <property type="entry name" value="LytR_cpsA_psr"/>
    <property type="match status" value="1"/>
</dbReference>